<protein>
    <submittedName>
        <fullName evidence="1">Uncharacterized protein</fullName>
    </submittedName>
</protein>
<name>A0AA96WK62_9CYAN</name>
<evidence type="ECO:0000313" key="1">
    <source>
        <dbReference type="EMBL" id="WNZ26165.1"/>
    </source>
</evidence>
<accession>A0AA96WK62</accession>
<organism evidence="1">
    <name type="scientific">Leptolyngbya sp. NK1-12</name>
    <dbReference type="NCBI Taxonomy" id="2547451"/>
    <lineage>
        <taxon>Bacteria</taxon>
        <taxon>Bacillati</taxon>
        <taxon>Cyanobacteriota</taxon>
        <taxon>Cyanophyceae</taxon>
        <taxon>Leptolyngbyales</taxon>
        <taxon>Leptolyngbyaceae</taxon>
        <taxon>Leptolyngbya group</taxon>
        <taxon>Leptolyngbya</taxon>
    </lineage>
</organism>
<reference evidence="1" key="1">
    <citation type="submission" date="2020-05" db="EMBL/GenBank/DDBJ databases">
        <authorList>
            <person name="Zhu T."/>
            <person name="Keshari N."/>
            <person name="Lu X."/>
        </authorList>
    </citation>
    <scope>NUCLEOTIDE SEQUENCE</scope>
    <source>
        <strain evidence="1">NK1-12</strain>
    </source>
</reference>
<dbReference type="AlphaFoldDB" id="A0AA96WK62"/>
<gene>
    <name evidence="1" type="ORF">HJG54_27310</name>
</gene>
<dbReference type="EMBL" id="CP053586">
    <property type="protein sequence ID" value="WNZ26165.1"/>
    <property type="molecule type" value="Genomic_DNA"/>
</dbReference>
<sequence>MIHHISIAANNPLHVAQVLAELFQGDVMPFPEHEGSYVALTYDPHGTLIVVLPKGTELMPNLPDDSTQVVAEADTEAGSQFVHNPYIPTYTATHAAISVPVSEAQIREIAAREGWHVAHCNRQDFFEVIEFWLENQVLIELLPPTIAPKYTAFMQPESLKQFAATMAAS</sequence>
<proteinExistence type="predicted"/>
<dbReference type="RefSeq" id="WP_316432387.1">
    <property type="nucleotide sequence ID" value="NZ_CP053586.1"/>
</dbReference>